<feature type="transmembrane region" description="Helical" evidence="7">
    <location>
        <begin position="58"/>
        <end position="83"/>
    </location>
</feature>
<dbReference type="EMBL" id="BAAAVV010000001">
    <property type="protein sequence ID" value="GAA3154809.1"/>
    <property type="molecule type" value="Genomic_DNA"/>
</dbReference>
<keyword evidence="4 7" id="KW-1133">Transmembrane helix</keyword>
<feature type="transmembrane region" description="Helical" evidence="7">
    <location>
        <begin position="114"/>
        <end position="132"/>
    </location>
</feature>
<dbReference type="InterPro" id="IPR024425">
    <property type="entry name" value="LiaF-like_C"/>
</dbReference>
<evidence type="ECO:0000259" key="9">
    <source>
        <dbReference type="Pfam" id="PF09922"/>
    </source>
</evidence>
<sequence length="314" mass="31923">MTSAPPPAPPSVDPPPDWQPPPPPAGPPVRPQLRRSRGDKMIGGVAGGLAEYSGVDALLWRVGFVALALAGGSGVIVYLLLWLLMPAGPAVPASAVGAPAVTAVRAPAGPRSPVPGVTIAGLLIVVGVLVLLDRFTFLDVGPRVFLGSALLVVGLGLVAAAYSGGRRARGGLIALGVVLSLALVTVSTDPWRGIDHGIGDQTFVARSAADVQSRYHGGIGDLRIDLSPVDVSDLDGTIRTRVDAGVGDVDVIVPRDADVRVSVDSGLGSVDVFDEGNSSGFFEGSGSGSWVDDDEPEIELFVNAGVGSVEVSRG</sequence>
<evidence type="ECO:0000313" key="10">
    <source>
        <dbReference type="EMBL" id="GAA3154809.1"/>
    </source>
</evidence>
<feature type="transmembrane region" description="Helical" evidence="7">
    <location>
        <begin position="168"/>
        <end position="186"/>
    </location>
</feature>
<evidence type="ECO:0000256" key="7">
    <source>
        <dbReference type="SAM" id="Phobius"/>
    </source>
</evidence>
<evidence type="ECO:0000256" key="5">
    <source>
        <dbReference type="ARBA" id="ARBA00023136"/>
    </source>
</evidence>
<name>A0ABP6NUI7_9ACTN</name>
<comment type="subcellular location">
    <subcellularLocation>
        <location evidence="1">Cell membrane</location>
        <topology evidence="1">Single-pass membrane protein</topology>
    </subcellularLocation>
</comment>
<dbReference type="InterPro" id="IPR052027">
    <property type="entry name" value="PspC"/>
</dbReference>
<feature type="domain" description="Phage shock protein PspC N-terminal" evidence="8">
    <location>
        <begin position="32"/>
        <end position="87"/>
    </location>
</feature>
<dbReference type="RefSeq" id="WP_344686658.1">
    <property type="nucleotide sequence ID" value="NZ_BAAAVV010000001.1"/>
</dbReference>
<keyword evidence="2" id="KW-1003">Cell membrane</keyword>
<organism evidence="10 11">
    <name type="scientific">Blastococcus jejuensis</name>
    <dbReference type="NCBI Taxonomy" id="351224"/>
    <lineage>
        <taxon>Bacteria</taxon>
        <taxon>Bacillati</taxon>
        <taxon>Actinomycetota</taxon>
        <taxon>Actinomycetes</taxon>
        <taxon>Geodermatophilales</taxon>
        <taxon>Geodermatophilaceae</taxon>
        <taxon>Blastococcus</taxon>
    </lineage>
</organism>
<keyword evidence="3 7" id="KW-0812">Transmembrane</keyword>
<evidence type="ECO:0000256" key="2">
    <source>
        <dbReference type="ARBA" id="ARBA00022475"/>
    </source>
</evidence>
<feature type="region of interest" description="Disordered" evidence="6">
    <location>
        <begin position="1"/>
        <end position="35"/>
    </location>
</feature>
<protein>
    <recommendedName>
        <fullName evidence="12">Phage shock protein C (PspC) family protein</fullName>
    </recommendedName>
</protein>
<dbReference type="Pfam" id="PF09922">
    <property type="entry name" value="LiaF-like_C"/>
    <property type="match status" value="1"/>
</dbReference>
<gene>
    <name evidence="10" type="ORF">GCM10010531_02420</name>
</gene>
<evidence type="ECO:0000256" key="4">
    <source>
        <dbReference type="ARBA" id="ARBA00022989"/>
    </source>
</evidence>
<feature type="compositionally biased region" description="Pro residues" evidence="6">
    <location>
        <begin position="1"/>
        <end position="30"/>
    </location>
</feature>
<accession>A0ABP6NUI7</accession>
<dbReference type="Proteomes" id="UP001499924">
    <property type="component" value="Unassembled WGS sequence"/>
</dbReference>
<comment type="caution">
    <text evidence="10">The sequence shown here is derived from an EMBL/GenBank/DDBJ whole genome shotgun (WGS) entry which is preliminary data.</text>
</comment>
<evidence type="ECO:0000256" key="6">
    <source>
        <dbReference type="SAM" id="MobiDB-lite"/>
    </source>
</evidence>
<feature type="transmembrane region" description="Helical" evidence="7">
    <location>
        <begin position="144"/>
        <end position="162"/>
    </location>
</feature>
<keyword evidence="11" id="KW-1185">Reference proteome</keyword>
<evidence type="ECO:0000256" key="1">
    <source>
        <dbReference type="ARBA" id="ARBA00004162"/>
    </source>
</evidence>
<proteinExistence type="predicted"/>
<reference evidence="11" key="1">
    <citation type="journal article" date="2019" name="Int. J. Syst. Evol. Microbiol.">
        <title>The Global Catalogue of Microorganisms (GCM) 10K type strain sequencing project: providing services to taxonomists for standard genome sequencing and annotation.</title>
        <authorList>
            <consortium name="The Broad Institute Genomics Platform"/>
            <consortium name="The Broad Institute Genome Sequencing Center for Infectious Disease"/>
            <person name="Wu L."/>
            <person name="Ma J."/>
        </authorList>
    </citation>
    <scope>NUCLEOTIDE SEQUENCE [LARGE SCALE GENOMIC DNA]</scope>
    <source>
        <strain evidence="11">JCM 15614</strain>
    </source>
</reference>
<dbReference type="Pfam" id="PF04024">
    <property type="entry name" value="PspC"/>
    <property type="match status" value="1"/>
</dbReference>
<evidence type="ECO:0000259" key="8">
    <source>
        <dbReference type="Pfam" id="PF04024"/>
    </source>
</evidence>
<feature type="domain" description="Cell wall-active antibiotics response LiaF-like C-terminal" evidence="9">
    <location>
        <begin position="213"/>
        <end position="311"/>
    </location>
</feature>
<evidence type="ECO:0000256" key="3">
    <source>
        <dbReference type="ARBA" id="ARBA00022692"/>
    </source>
</evidence>
<dbReference type="PANTHER" id="PTHR33885">
    <property type="entry name" value="PHAGE SHOCK PROTEIN C"/>
    <property type="match status" value="1"/>
</dbReference>
<evidence type="ECO:0000313" key="11">
    <source>
        <dbReference type="Proteomes" id="UP001499924"/>
    </source>
</evidence>
<dbReference type="PANTHER" id="PTHR33885:SF3">
    <property type="entry name" value="PHAGE SHOCK PROTEIN C"/>
    <property type="match status" value="1"/>
</dbReference>
<dbReference type="InterPro" id="IPR007168">
    <property type="entry name" value="Phageshock_PspC_N"/>
</dbReference>
<evidence type="ECO:0008006" key="12">
    <source>
        <dbReference type="Google" id="ProtNLM"/>
    </source>
</evidence>
<keyword evidence="5 7" id="KW-0472">Membrane</keyword>